<sequence length="86" mass="9810">MVWLSQVLVHPKLGNVKVLPVWKDSRSHQLSQSLGACFLQEKSEAIWPKENLGQNAMGSRPEILRVPYNRQEQQKNIQGIDLFDGV</sequence>
<reference evidence="1 2" key="1">
    <citation type="submission" date="2014-04" db="EMBL/GenBank/DDBJ databases">
        <authorList>
            <consortium name="DOE Joint Genome Institute"/>
            <person name="Kuo A."/>
            <person name="Tarkka M."/>
            <person name="Buscot F."/>
            <person name="Kohler A."/>
            <person name="Nagy L.G."/>
            <person name="Floudas D."/>
            <person name="Copeland A."/>
            <person name="Barry K.W."/>
            <person name="Cichocki N."/>
            <person name="Veneault-Fourrey C."/>
            <person name="LaButti K."/>
            <person name="Lindquist E.A."/>
            <person name="Lipzen A."/>
            <person name="Lundell T."/>
            <person name="Morin E."/>
            <person name="Murat C."/>
            <person name="Sun H."/>
            <person name="Tunlid A."/>
            <person name="Henrissat B."/>
            <person name="Grigoriev I.V."/>
            <person name="Hibbett D.S."/>
            <person name="Martin F."/>
            <person name="Nordberg H.P."/>
            <person name="Cantor M.N."/>
            <person name="Hua S.X."/>
        </authorList>
    </citation>
    <scope>NUCLEOTIDE SEQUENCE [LARGE SCALE GENOMIC DNA]</scope>
    <source>
        <strain evidence="1 2">F 1598</strain>
    </source>
</reference>
<organism evidence="1 2">
    <name type="scientific">Piloderma croceum (strain F 1598)</name>
    <dbReference type="NCBI Taxonomy" id="765440"/>
    <lineage>
        <taxon>Eukaryota</taxon>
        <taxon>Fungi</taxon>
        <taxon>Dikarya</taxon>
        <taxon>Basidiomycota</taxon>
        <taxon>Agaricomycotina</taxon>
        <taxon>Agaricomycetes</taxon>
        <taxon>Agaricomycetidae</taxon>
        <taxon>Atheliales</taxon>
        <taxon>Atheliaceae</taxon>
        <taxon>Piloderma</taxon>
    </lineage>
</organism>
<keyword evidence="2" id="KW-1185">Reference proteome</keyword>
<evidence type="ECO:0000313" key="1">
    <source>
        <dbReference type="EMBL" id="KIM71624.1"/>
    </source>
</evidence>
<name>A0A0C3EUC0_PILCF</name>
<dbReference type="Proteomes" id="UP000054166">
    <property type="component" value="Unassembled WGS sequence"/>
</dbReference>
<protein>
    <submittedName>
        <fullName evidence="1">Uncharacterized protein</fullName>
    </submittedName>
</protein>
<gene>
    <name evidence="1" type="ORF">PILCRDRAFT_16892</name>
</gene>
<accession>A0A0C3EUC0</accession>
<proteinExistence type="predicted"/>
<dbReference type="EMBL" id="KN833255">
    <property type="protein sequence ID" value="KIM71624.1"/>
    <property type="molecule type" value="Genomic_DNA"/>
</dbReference>
<dbReference type="AlphaFoldDB" id="A0A0C3EUC0"/>
<evidence type="ECO:0000313" key="2">
    <source>
        <dbReference type="Proteomes" id="UP000054166"/>
    </source>
</evidence>
<dbReference type="InParanoid" id="A0A0C3EUC0"/>
<dbReference type="HOGENOM" id="CLU_2498681_0_0_1"/>
<reference evidence="2" key="2">
    <citation type="submission" date="2015-01" db="EMBL/GenBank/DDBJ databases">
        <title>Evolutionary Origins and Diversification of the Mycorrhizal Mutualists.</title>
        <authorList>
            <consortium name="DOE Joint Genome Institute"/>
            <consortium name="Mycorrhizal Genomics Consortium"/>
            <person name="Kohler A."/>
            <person name="Kuo A."/>
            <person name="Nagy L.G."/>
            <person name="Floudas D."/>
            <person name="Copeland A."/>
            <person name="Barry K.W."/>
            <person name="Cichocki N."/>
            <person name="Veneault-Fourrey C."/>
            <person name="LaButti K."/>
            <person name="Lindquist E.A."/>
            <person name="Lipzen A."/>
            <person name="Lundell T."/>
            <person name="Morin E."/>
            <person name="Murat C."/>
            <person name="Riley R."/>
            <person name="Ohm R."/>
            <person name="Sun H."/>
            <person name="Tunlid A."/>
            <person name="Henrissat B."/>
            <person name="Grigoriev I.V."/>
            <person name="Hibbett D.S."/>
            <person name="Martin F."/>
        </authorList>
    </citation>
    <scope>NUCLEOTIDE SEQUENCE [LARGE SCALE GENOMIC DNA]</scope>
    <source>
        <strain evidence="2">F 1598</strain>
    </source>
</reference>